<keyword evidence="19" id="KW-1185">Reference proteome</keyword>
<dbReference type="PROSITE" id="PS50071">
    <property type="entry name" value="HOMEOBOX_2"/>
    <property type="match status" value="1"/>
</dbReference>
<feature type="domain" description="Homeobox" evidence="16">
    <location>
        <begin position="981"/>
        <end position="1041"/>
    </location>
</feature>
<dbReference type="InterPro" id="IPR001507">
    <property type="entry name" value="ZP_dom"/>
</dbReference>
<dbReference type="AlphaFoldDB" id="A0A3N0Z1Q5"/>
<keyword evidence="8 14" id="KW-0238">DNA-binding</keyword>
<evidence type="ECO:0000256" key="14">
    <source>
        <dbReference type="PROSITE-ProRule" id="PRU00108"/>
    </source>
</evidence>
<protein>
    <submittedName>
        <fullName evidence="18">Zona pellucida sperm-binding protein 2</fullName>
    </submittedName>
</protein>
<comment type="caution">
    <text evidence="18">The sequence shown here is derived from an EMBL/GenBank/DDBJ whole genome shotgun (WGS) entry which is preliminary data.</text>
</comment>
<accession>A0A3N0Z1Q5</accession>
<sequence>MDDSELIILQKAHDEFNSKNFKRAEELYTKCIESCTKSRKCNAHDLAIAYNNRGQVKYLRVDFYEAMDDYTSAIQINSQFEVPLYNRGLIRYRLGTGLKTDCLGGYMRLTVDKSLAFGSLVEFDAINGSQIEPITPNLARQCGFSIDSDPWGNYRVFASLLNCFAGNEDDTVFDIDMRVRVHGVKAEQDVFQVEKTCTHDQWAPREILCDRNYMEVSVNRLPGEITSMRRRPKLPRDEPMFDNQWTDTVSEAITSRYNIWRMVFFTPSQKAMVLEDALKTGYGVTTTKSRLVLRSGYDMPETYVENVNGVPMKIIRVTTYFKRQWSVTMLDTIAACPTGGLSFTDEMITWYFPRFNPLMSSSKTSILGMYMGTDGKLISSEQMATRGYVLTIEDEKIAMKIPIGGPDGYYKSHAVNNQYHIRYSIEAMLELLWSEGGLDATRYTVLFPIKTPLMPRPPQFVDLTDTDQRIFDVLLGPFLYDVELVNITFSTGVLTVAEANVRGFNIQEQRFQNGSKAFRLKVPFSDPFVVKTQTDLLAMVYSLPLVYGFMILPENTPFSYIASVDVRLQDIILPTVGGTCDEGNFYITISYGNIGKNINIKLGTRDLTPARSAEYGMKENATHMSLVVPFLALDVAFELMYPSSLRARLDVLLWEPINKWSLSDFSLACNFPMTMTECFSNGSMSALAVKVESVPQLVPRQLTLRDPSCRPKFSNDRFAYFSFEANSCGTTRTFYDGVLMYQNEITLGNGLPVYQQGKKGVSTSPLDPEYRVTMSCFYTLNDTQTIAFFTKPRESEPLPETGFGELQVVLRLARDGSYNNFYLEEDYPVVQYLRSPLFFEVVLLQSTDLQIELVLENCWATLKEGRNSTPRWDLIVDGCVNLADHYQTIFHPVTPGVVPYPSHVKRFEIKMFTFVQNDVMIKDQIYVHCDAVLCDVNQNDLICKRQCPSSIPLKTGNKDYAAQDRMKFLNGASRADSASLFTHRRKRTNFTQQQIDVLEKVYLDTKYPDIYLREKLEALTGLPESRIQVWFQNRRAKSRRQVGVPVPNKTSGNILTTNNLLMNQFTTHQNHTGLETQRTPKFVTMDNFSQQMINSSEEKICTMKGDIYDPTTIPCMFSGTEENQIKTDHLSVVVPRNYAQQYPKGQGQFTAPSHAKSTMKQFLVEYDNFPPNKTIGPEMKVVIPPLPSQNNFMMSSSSPKHIACSVQNMPVKVQPGSFGTFSPIRASEAVEFSDSDSDWEREAIFNGFI</sequence>
<dbReference type="InterPro" id="IPR019734">
    <property type="entry name" value="TPR_rpt"/>
</dbReference>
<dbReference type="SMART" id="SM00028">
    <property type="entry name" value="TPR"/>
    <property type="match status" value="2"/>
</dbReference>
<feature type="domain" description="ZP" evidence="17">
    <location>
        <begin position="677"/>
        <end position="950"/>
    </location>
</feature>
<name>A0A3N0Z1Q5_ANAGA</name>
<evidence type="ECO:0000256" key="6">
    <source>
        <dbReference type="ARBA" id="ARBA00022475"/>
    </source>
</evidence>
<comment type="similarity">
    <text evidence="4">Belongs to the paired homeobox family.</text>
</comment>
<dbReference type="InterPro" id="IPR058876">
    <property type="entry name" value="Ig-like_ZP"/>
</dbReference>
<dbReference type="EMBL" id="RJVU01015592">
    <property type="protein sequence ID" value="ROL52476.1"/>
    <property type="molecule type" value="Genomic_DNA"/>
</dbReference>
<evidence type="ECO:0000256" key="11">
    <source>
        <dbReference type="ARBA" id="ARBA00023157"/>
    </source>
</evidence>
<dbReference type="Gene3D" id="1.10.10.60">
    <property type="entry name" value="Homeodomain-like"/>
    <property type="match status" value="1"/>
</dbReference>
<keyword evidence="10 14" id="KW-0371">Homeobox</keyword>
<dbReference type="Pfam" id="PF26562">
    <property type="entry name" value="Ig-like"/>
    <property type="match status" value="1"/>
</dbReference>
<dbReference type="PRINTS" id="PR00023">
    <property type="entry name" value="ZPELLUCIDA"/>
</dbReference>
<dbReference type="GO" id="GO:0005634">
    <property type="term" value="C:nucleus"/>
    <property type="evidence" value="ECO:0007669"/>
    <property type="project" value="UniProtKB-SubCell"/>
</dbReference>
<keyword evidence="13 14" id="KW-0539">Nucleus</keyword>
<dbReference type="Pfam" id="PF23344">
    <property type="entry name" value="ZP-N"/>
    <property type="match status" value="1"/>
</dbReference>
<dbReference type="InterPro" id="IPR042235">
    <property type="entry name" value="ZP-C_dom"/>
</dbReference>
<feature type="DNA-binding region" description="Homeobox" evidence="14">
    <location>
        <begin position="983"/>
        <end position="1042"/>
    </location>
</feature>
<dbReference type="Gene3D" id="2.60.40.4100">
    <property type="entry name" value="Zona pellucida, ZP-C domain"/>
    <property type="match status" value="1"/>
</dbReference>
<evidence type="ECO:0000256" key="12">
    <source>
        <dbReference type="ARBA" id="ARBA00023180"/>
    </source>
</evidence>
<dbReference type="InterPro" id="IPR009057">
    <property type="entry name" value="Homeodomain-like_sf"/>
</dbReference>
<keyword evidence="12" id="KW-0325">Glycoprotein</keyword>
<evidence type="ECO:0000259" key="16">
    <source>
        <dbReference type="PROSITE" id="PS50071"/>
    </source>
</evidence>
<dbReference type="InterPro" id="IPR048290">
    <property type="entry name" value="ZP_chr"/>
</dbReference>
<organism evidence="18 19">
    <name type="scientific">Anabarilius grahami</name>
    <name type="common">Kanglang fish</name>
    <name type="synonym">Barilius grahami</name>
    <dbReference type="NCBI Taxonomy" id="495550"/>
    <lineage>
        <taxon>Eukaryota</taxon>
        <taxon>Metazoa</taxon>
        <taxon>Chordata</taxon>
        <taxon>Craniata</taxon>
        <taxon>Vertebrata</taxon>
        <taxon>Euteleostomi</taxon>
        <taxon>Actinopterygii</taxon>
        <taxon>Neopterygii</taxon>
        <taxon>Teleostei</taxon>
        <taxon>Ostariophysi</taxon>
        <taxon>Cypriniformes</taxon>
        <taxon>Xenocyprididae</taxon>
        <taxon>Xenocypridinae</taxon>
        <taxon>Xenocypridinae incertae sedis</taxon>
        <taxon>Anabarilius</taxon>
    </lineage>
</organism>
<evidence type="ECO:0000256" key="5">
    <source>
        <dbReference type="ARBA" id="ARBA00022473"/>
    </source>
</evidence>
<dbReference type="CDD" id="cd00086">
    <property type="entry name" value="homeodomain"/>
    <property type="match status" value="1"/>
</dbReference>
<dbReference type="GO" id="GO:0005886">
    <property type="term" value="C:plasma membrane"/>
    <property type="evidence" value="ECO:0007669"/>
    <property type="project" value="UniProtKB-SubCell"/>
</dbReference>
<gene>
    <name evidence="18" type="ORF">DPX16_6160</name>
</gene>
<reference evidence="18 19" key="1">
    <citation type="submission" date="2018-10" db="EMBL/GenBank/DDBJ databases">
        <title>Genome assembly for a Yunnan-Guizhou Plateau 3E fish, Anabarilius grahami (Regan), and its evolutionary and genetic applications.</title>
        <authorList>
            <person name="Jiang W."/>
        </authorList>
    </citation>
    <scope>NUCLEOTIDE SEQUENCE [LARGE SCALE GENOMIC DNA]</scope>
    <source>
        <strain evidence="18">AG-KIZ</strain>
        <tissue evidence="18">Muscle</tissue>
    </source>
</reference>
<dbReference type="InterPro" id="IPR017977">
    <property type="entry name" value="ZP_dom_CS"/>
</dbReference>
<proteinExistence type="inferred from homology"/>
<evidence type="ECO:0000256" key="7">
    <source>
        <dbReference type="ARBA" id="ARBA00022525"/>
    </source>
</evidence>
<dbReference type="InterPro" id="IPR055356">
    <property type="entry name" value="ZP-N"/>
</dbReference>
<evidence type="ECO:0000313" key="18">
    <source>
        <dbReference type="EMBL" id="ROL52476.1"/>
    </source>
</evidence>
<evidence type="ECO:0000256" key="10">
    <source>
        <dbReference type="ARBA" id="ARBA00023155"/>
    </source>
</evidence>
<evidence type="ECO:0000256" key="3">
    <source>
        <dbReference type="ARBA" id="ARBA00004613"/>
    </source>
</evidence>
<evidence type="ECO:0000256" key="2">
    <source>
        <dbReference type="ARBA" id="ARBA00004236"/>
    </source>
</evidence>
<dbReference type="Pfam" id="PF00100">
    <property type="entry name" value="Zona_pellucida"/>
    <property type="match status" value="1"/>
</dbReference>
<keyword evidence="6" id="KW-1003">Cell membrane</keyword>
<dbReference type="SMART" id="SM00241">
    <property type="entry name" value="ZP"/>
    <property type="match status" value="1"/>
</dbReference>
<dbReference type="InterPro" id="IPR055355">
    <property type="entry name" value="ZP-C"/>
</dbReference>
<keyword evidence="5" id="KW-0217">Developmental protein</keyword>
<dbReference type="InterPro" id="IPR011990">
    <property type="entry name" value="TPR-like_helical_dom_sf"/>
</dbReference>
<dbReference type="SMART" id="SM00389">
    <property type="entry name" value="HOX"/>
    <property type="match status" value="1"/>
</dbReference>
<evidence type="ECO:0000256" key="8">
    <source>
        <dbReference type="ARBA" id="ARBA00023125"/>
    </source>
</evidence>
<dbReference type="GO" id="GO:0005576">
    <property type="term" value="C:extracellular region"/>
    <property type="evidence" value="ECO:0007669"/>
    <property type="project" value="UniProtKB-SubCell"/>
</dbReference>
<keyword evidence="11" id="KW-1015">Disulfide bond</keyword>
<keyword evidence="9" id="KW-0472">Membrane</keyword>
<evidence type="ECO:0000256" key="4">
    <source>
        <dbReference type="ARBA" id="ARBA00005733"/>
    </source>
</evidence>
<dbReference type="InterPro" id="IPR001356">
    <property type="entry name" value="HD"/>
</dbReference>
<comment type="subcellular location">
    <subcellularLocation>
        <location evidence="2">Cell membrane</location>
    </subcellularLocation>
    <subcellularLocation>
        <location evidence="1 14 15">Nucleus</location>
    </subcellularLocation>
    <subcellularLocation>
        <location evidence="3">Secreted</location>
    </subcellularLocation>
</comment>
<dbReference type="PANTHER" id="PTHR47130:SF3">
    <property type="entry name" value="ZONA PELLUCIDA PROTEIN"/>
    <property type="match status" value="1"/>
</dbReference>
<evidence type="ECO:0000256" key="9">
    <source>
        <dbReference type="ARBA" id="ARBA00023136"/>
    </source>
</evidence>
<dbReference type="Gene3D" id="1.25.40.10">
    <property type="entry name" value="Tetratricopeptide repeat domain"/>
    <property type="match status" value="1"/>
</dbReference>
<dbReference type="SUPFAM" id="SSF46689">
    <property type="entry name" value="Homeodomain-like"/>
    <property type="match status" value="1"/>
</dbReference>
<dbReference type="PROSITE" id="PS00682">
    <property type="entry name" value="ZP_1"/>
    <property type="match status" value="1"/>
</dbReference>
<dbReference type="FunFam" id="1.10.10.60:FF:000312">
    <property type="entry name" value="Mix-type homeobox gene 1"/>
    <property type="match status" value="1"/>
</dbReference>
<evidence type="ECO:0000256" key="13">
    <source>
        <dbReference type="ARBA" id="ARBA00023242"/>
    </source>
</evidence>
<evidence type="ECO:0000256" key="1">
    <source>
        <dbReference type="ARBA" id="ARBA00004123"/>
    </source>
</evidence>
<dbReference type="GO" id="GO:0003677">
    <property type="term" value="F:DNA binding"/>
    <property type="evidence" value="ECO:0007669"/>
    <property type="project" value="UniProtKB-UniRule"/>
</dbReference>
<dbReference type="Gene3D" id="2.60.40.3210">
    <property type="entry name" value="Zona pellucida, ZP-N domain"/>
    <property type="match status" value="1"/>
</dbReference>
<dbReference type="PROSITE" id="PS51034">
    <property type="entry name" value="ZP_2"/>
    <property type="match status" value="1"/>
</dbReference>
<dbReference type="Pfam" id="PF00046">
    <property type="entry name" value="Homeodomain"/>
    <property type="match status" value="1"/>
</dbReference>
<dbReference type="OrthoDB" id="9944868at2759"/>
<dbReference type="Proteomes" id="UP000281406">
    <property type="component" value="Unassembled WGS sequence"/>
</dbReference>
<keyword evidence="7" id="KW-0964">Secreted</keyword>
<dbReference type="PANTHER" id="PTHR47130">
    <property type="entry name" value="SI:DKEY-19B23.11-RELATED"/>
    <property type="match status" value="1"/>
</dbReference>
<evidence type="ECO:0000256" key="15">
    <source>
        <dbReference type="RuleBase" id="RU000682"/>
    </source>
</evidence>
<evidence type="ECO:0000259" key="17">
    <source>
        <dbReference type="PROSITE" id="PS51034"/>
    </source>
</evidence>
<evidence type="ECO:0000313" key="19">
    <source>
        <dbReference type="Proteomes" id="UP000281406"/>
    </source>
</evidence>
<dbReference type="SUPFAM" id="SSF48452">
    <property type="entry name" value="TPR-like"/>
    <property type="match status" value="1"/>
</dbReference>